<name>A0ABP9NC57_9PSEU</name>
<evidence type="ECO:0000313" key="3">
    <source>
        <dbReference type="Proteomes" id="UP001500804"/>
    </source>
</evidence>
<dbReference type="RefSeq" id="WP_345603357.1">
    <property type="nucleotide sequence ID" value="NZ_BAABJO010000003.1"/>
</dbReference>
<proteinExistence type="predicted"/>
<comment type="caution">
    <text evidence="2">The sequence shown here is derived from an EMBL/GenBank/DDBJ whole genome shotgun (WGS) entry which is preliminary data.</text>
</comment>
<accession>A0ABP9NC57</accession>
<evidence type="ECO:0000313" key="2">
    <source>
        <dbReference type="EMBL" id="GAA5112960.1"/>
    </source>
</evidence>
<keyword evidence="3" id="KW-1185">Reference proteome</keyword>
<protein>
    <submittedName>
        <fullName evidence="2">Uncharacterized protein</fullName>
    </submittedName>
</protein>
<dbReference type="EMBL" id="BAABJO010000003">
    <property type="protein sequence ID" value="GAA5112960.1"/>
    <property type="molecule type" value="Genomic_DNA"/>
</dbReference>
<sequence length="65" mass="6980">MLLQDVGGSDPKGEAHTTGRPLVKARTGGIIDPINDVEDEQDDQQDQAGYRAGAPPAFSRFQANR</sequence>
<feature type="compositionally biased region" description="Acidic residues" evidence="1">
    <location>
        <begin position="35"/>
        <end position="45"/>
    </location>
</feature>
<reference evidence="3" key="1">
    <citation type="journal article" date="2019" name="Int. J. Syst. Evol. Microbiol.">
        <title>The Global Catalogue of Microorganisms (GCM) 10K type strain sequencing project: providing services to taxonomists for standard genome sequencing and annotation.</title>
        <authorList>
            <consortium name="The Broad Institute Genomics Platform"/>
            <consortium name="The Broad Institute Genome Sequencing Center for Infectious Disease"/>
            <person name="Wu L."/>
            <person name="Ma J."/>
        </authorList>
    </citation>
    <scope>NUCLEOTIDE SEQUENCE [LARGE SCALE GENOMIC DNA]</scope>
    <source>
        <strain evidence="3">JCM 18302</strain>
    </source>
</reference>
<gene>
    <name evidence="2" type="ORF">GCM10023320_07860</name>
</gene>
<evidence type="ECO:0000256" key="1">
    <source>
        <dbReference type="SAM" id="MobiDB-lite"/>
    </source>
</evidence>
<dbReference type="Proteomes" id="UP001500804">
    <property type="component" value="Unassembled WGS sequence"/>
</dbReference>
<organism evidence="2 3">
    <name type="scientific">Pseudonocardia adelaidensis</name>
    <dbReference type="NCBI Taxonomy" id="648754"/>
    <lineage>
        <taxon>Bacteria</taxon>
        <taxon>Bacillati</taxon>
        <taxon>Actinomycetota</taxon>
        <taxon>Actinomycetes</taxon>
        <taxon>Pseudonocardiales</taxon>
        <taxon>Pseudonocardiaceae</taxon>
        <taxon>Pseudonocardia</taxon>
    </lineage>
</organism>
<feature type="region of interest" description="Disordered" evidence="1">
    <location>
        <begin position="1"/>
        <end position="65"/>
    </location>
</feature>